<dbReference type="Gene3D" id="1.10.3210.10">
    <property type="entry name" value="Hypothetical protein af1432"/>
    <property type="match status" value="1"/>
</dbReference>
<dbReference type="PROSITE" id="PS51833">
    <property type="entry name" value="HDOD"/>
    <property type="match status" value="1"/>
</dbReference>
<dbReference type="OrthoDB" id="9770715at2"/>
<dbReference type="InterPro" id="IPR052340">
    <property type="entry name" value="RNase_Y/CdgJ"/>
</dbReference>
<dbReference type="Pfam" id="PF08668">
    <property type="entry name" value="HDOD"/>
    <property type="match status" value="1"/>
</dbReference>
<keyword evidence="2" id="KW-0418">Kinase</keyword>
<dbReference type="PANTHER" id="PTHR33525">
    <property type="match status" value="1"/>
</dbReference>
<dbReference type="Proteomes" id="UP000029264">
    <property type="component" value="Unassembled WGS sequence"/>
</dbReference>
<comment type="caution">
    <text evidence="2">The sequence shown here is derived from an EMBL/GenBank/DDBJ whole genome shotgun (WGS) entry which is preliminary data.</text>
</comment>
<keyword evidence="3" id="KW-1185">Reference proteome</keyword>
<dbReference type="PANTHER" id="PTHR33525:SF6">
    <property type="entry name" value="HDOD DOMAIN-CONTAINING PROTEIN"/>
    <property type="match status" value="1"/>
</dbReference>
<dbReference type="eggNOG" id="COG1639">
    <property type="taxonomic scope" value="Bacteria"/>
</dbReference>
<dbReference type="SUPFAM" id="SSF109604">
    <property type="entry name" value="HD-domain/PDEase-like"/>
    <property type="match status" value="1"/>
</dbReference>
<dbReference type="AlphaFoldDB" id="A0A094JEH5"/>
<dbReference type="InterPro" id="IPR013976">
    <property type="entry name" value="HDOD"/>
</dbReference>
<reference evidence="2 3" key="1">
    <citation type="submission" date="2014-06" db="EMBL/GenBank/DDBJ databases">
        <title>Shewanella sp. YQH10.</title>
        <authorList>
            <person name="Liu Y."/>
            <person name="Zeng R."/>
        </authorList>
    </citation>
    <scope>NUCLEOTIDE SEQUENCE [LARGE SCALE GENOMIC DNA]</scope>
    <source>
        <strain evidence="2 3">YQH10</strain>
    </source>
</reference>
<keyword evidence="2" id="KW-0808">Transferase</keyword>
<evidence type="ECO:0000259" key="1">
    <source>
        <dbReference type="PROSITE" id="PS51833"/>
    </source>
</evidence>
<protein>
    <submittedName>
        <fullName evidence="2">Histidine kinase</fullName>
    </submittedName>
</protein>
<dbReference type="GO" id="GO:0016301">
    <property type="term" value="F:kinase activity"/>
    <property type="evidence" value="ECO:0007669"/>
    <property type="project" value="UniProtKB-KW"/>
</dbReference>
<sequence>MGNAEIISRVEQLPRLPKAISELLDTVNDDNAAMELLAEKVSHDALISAKVLRMANSARFGRSREIGSIDEAVIRLGQQPLRILVTASAITSAIQVAPGISPVEFWGRAFEVAFFSQELAKRAKLRGDTGFTCGLLHNVGELLLALLEPAKWQQVQAAVAKGADLQQLCMHLIGTEPAEVAATLAAEWRFSDELVEGLRYQNDPVLAEKRSQYAQIIFLAKLIIDGWPQGPQEERTSWLAQVADKYGVRLQLDGLAVKLESLVGSGVEMAKQLG</sequence>
<organism evidence="2 3">
    <name type="scientific">Shewanella mangrovi</name>
    <dbReference type="NCBI Taxonomy" id="1515746"/>
    <lineage>
        <taxon>Bacteria</taxon>
        <taxon>Pseudomonadati</taxon>
        <taxon>Pseudomonadota</taxon>
        <taxon>Gammaproteobacteria</taxon>
        <taxon>Alteromonadales</taxon>
        <taxon>Shewanellaceae</taxon>
        <taxon>Shewanella</taxon>
    </lineage>
</organism>
<evidence type="ECO:0000313" key="2">
    <source>
        <dbReference type="EMBL" id="KFZ37652.1"/>
    </source>
</evidence>
<feature type="domain" description="HDOD" evidence="1">
    <location>
        <begin position="13"/>
        <end position="204"/>
    </location>
</feature>
<name>A0A094JEH5_9GAMM</name>
<accession>A0A094JEH5</accession>
<gene>
    <name evidence="2" type="ORF">HR45_09520</name>
</gene>
<dbReference type="EMBL" id="JPEO01000005">
    <property type="protein sequence ID" value="KFZ37652.1"/>
    <property type="molecule type" value="Genomic_DNA"/>
</dbReference>
<proteinExistence type="predicted"/>
<evidence type="ECO:0000313" key="3">
    <source>
        <dbReference type="Proteomes" id="UP000029264"/>
    </source>
</evidence>
<dbReference type="RefSeq" id="WP_037442209.1">
    <property type="nucleotide sequence ID" value="NZ_JPEO01000005.1"/>
</dbReference>
<dbReference type="STRING" id="1515746.HR45_09520"/>